<protein>
    <recommendedName>
        <fullName evidence="4">Transmembrane protein</fullName>
    </recommendedName>
</protein>
<dbReference type="AlphaFoldDB" id="A0AAD8K076"/>
<keyword evidence="1" id="KW-0812">Transmembrane</keyword>
<dbReference type="EMBL" id="JAUHHV010000009">
    <property type="protein sequence ID" value="KAK1413293.1"/>
    <property type="molecule type" value="Genomic_DNA"/>
</dbReference>
<dbReference type="Proteomes" id="UP001229421">
    <property type="component" value="Unassembled WGS sequence"/>
</dbReference>
<organism evidence="2 3">
    <name type="scientific">Tagetes erecta</name>
    <name type="common">African marigold</name>
    <dbReference type="NCBI Taxonomy" id="13708"/>
    <lineage>
        <taxon>Eukaryota</taxon>
        <taxon>Viridiplantae</taxon>
        <taxon>Streptophyta</taxon>
        <taxon>Embryophyta</taxon>
        <taxon>Tracheophyta</taxon>
        <taxon>Spermatophyta</taxon>
        <taxon>Magnoliopsida</taxon>
        <taxon>eudicotyledons</taxon>
        <taxon>Gunneridae</taxon>
        <taxon>Pentapetalae</taxon>
        <taxon>asterids</taxon>
        <taxon>campanulids</taxon>
        <taxon>Asterales</taxon>
        <taxon>Asteraceae</taxon>
        <taxon>Asteroideae</taxon>
        <taxon>Heliantheae alliance</taxon>
        <taxon>Tageteae</taxon>
        <taxon>Tagetes</taxon>
    </lineage>
</organism>
<comment type="caution">
    <text evidence="2">The sequence shown here is derived from an EMBL/GenBank/DDBJ whole genome shotgun (WGS) entry which is preliminary data.</text>
</comment>
<feature type="transmembrane region" description="Helical" evidence="1">
    <location>
        <begin position="135"/>
        <end position="160"/>
    </location>
</feature>
<evidence type="ECO:0000313" key="3">
    <source>
        <dbReference type="Proteomes" id="UP001229421"/>
    </source>
</evidence>
<name>A0AAD8K076_TARER</name>
<keyword evidence="1" id="KW-1133">Transmembrane helix</keyword>
<gene>
    <name evidence="2" type="ORF">QVD17_35065</name>
</gene>
<accession>A0AAD8K076</accession>
<reference evidence="2" key="1">
    <citation type="journal article" date="2023" name="bioRxiv">
        <title>Improved chromosome-level genome assembly for marigold (Tagetes erecta).</title>
        <authorList>
            <person name="Jiang F."/>
            <person name="Yuan L."/>
            <person name="Wang S."/>
            <person name="Wang H."/>
            <person name="Xu D."/>
            <person name="Wang A."/>
            <person name="Fan W."/>
        </authorList>
    </citation>
    <scope>NUCLEOTIDE SEQUENCE</scope>
    <source>
        <strain evidence="2">WSJ</strain>
        <tissue evidence="2">Leaf</tissue>
    </source>
</reference>
<evidence type="ECO:0000313" key="2">
    <source>
        <dbReference type="EMBL" id="KAK1413293.1"/>
    </source>
</evidence>
<sequence length="171" mass="18798">MTKKNPISLNLIQPAPHFIYNTPTTTPVWNCGHHHHSRLNLRPPPPLSSESAAATTTTVWICGRHHHTRLDLRPPPPLPSESAAATTTTVWFCVSHHIAVSLQPPIPLLVNHLSVSLTSNQPPPPLRQLKEIGFFVSYGFGVYVMVLVFTVLGVCVSYCLGDMVFVSYGFG</sequence>
<evidence type="ECO:0008006" key="4">
    <source>
        <dbReference type="Google" id="ProtNLM"/>
    </source>
</evidence>
<keyword evidence="3" id="KW-1185">Reference proteome</keyword>
<proteinExistence type="predicted"/>
<evidence type="ECO:0000256" key="1">
    <source>
        <dbReference type="SAM" id="Phobius"/>
    </source>
</evidence>
<keyword evidence="1" id="KW-0472">Membrane</keyword>